<organism evidence="1 2">
    <name type="scientific">Flavobacterium azizsancarii</name>
    <dbReference type="NCBI Taxonomy" id="2961580"/>
    <lineage>
        <taxon>Bacteria</taxon>
        <taxon>Pseudomonadati</taxon>
        <taxon>Bacteroidota</taxon>
        <taxon>Flavobacteriia</taxon>
        <taxon>Flavobacteriales</taxon>
        <taxon>Flavobacteriaceae</taxon>
        <taxon>Flavobacterium</taxon>
    </lineage>
</organism>
<dbReference type="EMBL" id="JAMZNK010000005">
    <property type="protein sequence ID" value="MDA6068953.1"/>
    <property type="molecule type" value="Genomic_DNA"/>
</dbReference>
<sequence length="93" mass="11129">MEDLKFDYTVGYNFYTMEKIIKQNTKDDNVSIAKHITDSKESYFNLSSYMLDSMAKCDDPIEIVFLIDKYNRARSAWTHYDMFENEIKLDQSR</sequence>
<comment type="caution">
    <text evidence="1">The sequence shown here is derived from an EMBL/GenBank/DDBJ whole genome shotgun (WGS) entry which is preliminary data.</text>
</comment>
<proteinExistence type="predicted"/>
<reference evidence="1 2" key="1">
    <citation type="journal article" date="2023" name="Chemosphere">
        <title>Whole genome analysis of Flavobacterium aziz-sancarii sp. nov., isolated from Ardley Island (Antarctica), revealed a rich resistome and bioremediation potential.</title>
        <authorList>
            <person name="Otur C."/>
            <person name="Okay S."/>
            <person name="Kurt-Kizildogan A."/>
        </authorList>
    </citation>
    <scope>NUCLEOTIDE SEQUENCE [LARGE SCALE GENOMIC DNA]</scope>
    <source>
        <strain evidence="1 2">AC</strain>
    </source>
</reference>
<name>A0ABT4W8T7_9FLAO</name>
<dbReference type="Proteomes" id="UP001212170">
    <property type="component" value="Unassembled WGS sequence"/>
</dbReference>
<evidence type="ECO:0000313" key="1">
    <source>
        <dbReference type="EMBL" id="MDA6068953.1"/>
    </source>
</evidence>
<dbReference type="RefSeq" id="WP_271334787.1">
    <property type="nucleotide sequence ID" value="NZ_JAMZNK010000005.1"/>
</dbReference>
<accession>A0ABT4W8T7</accession>
<keyword evidence="2" id="KW-1185">Reference proteome</keyword>
<gene>
    <name evidence="1" type="ORF">NJT12_04890</name>
</gene>
<protein>
    <submittedName>
        <fullName evidence="1">Uncharacterized protein</fullName>
    </submittedName>
</protein>
<evidence type="ECO:0000313" key="2">
    <source>
        <dbReference type="Proteomes" id="UP001212170"/>
    </source>
</evidence>